<dbReference type="AlphaFoldDB" id="A0A238ZWW5"/>
<keyword evidence="2" id="KW-1185">Reference proteome</keyword>
<dbReference type="EMBL" id="FZOJ01000001">
    <property type="protein sequence ID" value="SNR87388.1"/>
    <property type="molecule type" value="Genomic_DNA"/>
</dbReference>
<name>A0A238ZWW5_9FIRM</name>
<accession>A0A238ZWW5</accession>
<reference evidence="1 2" key="1">
    <citation type="submission" date="2017-06" db="EMBL/GenBank/DDBJ databases">
        <authorList>
            <person name="Kim H.J."/>
            <person name="Triplett B.A."/>
        </authorList>
    </citation>
    <scope>NUCLEOTIDE SEQUENCE [LARGE SCALE GENOMIC DNA]</scope>
    <source>
        <strain evidence="1 2">SCA</strain>
    </source>
</reference>
<protein>
    <submittedName>
        <fullName evidence="1">Uncharacterized protein</fullName>
    </submittedName>
</protein>
<gene>
    <name evidence="1" type="ORF">SAMN05446037_1001159</name>
</gene>
<proteinExistence type="predicted"/>
<organism evidence="1 2">
    <name type="scientific">Anaerovirgula multivorans</name>
    <dbReference type="NCBI Taxonomy" id="312168"/>
    <lineage>
        <taxon>Bacteria</taxon>
        <taxon>Bacillati</taxon>
        <taxon>Bacillota</taxon>
        <taxon>Clostridia</taxon>
        <taxon>Peptostreptococcales</taxon>
        <taxon>Natronincolaceae</taxon>
        <taxon>Anaerovirgula</taxon>
    </lineage>
</organism>
<sequence length="69" mass="7606">MGCGSAINGRPIKQIGGMTRNIVKALDMAAKSIVNDDTIPSKAIELMSSKLFPVWLYTFFWKSRLENSG</sequence>
<dbReference type="RefSeq" id="WP_089280952.1">
    <property type="nucleotide sequence ID" value="NZ_FZOJ01000001.1"/>
</dbReference>
<dbReference type="Proteomes" id="UP000198304">
    <property type="component" value="Unassembled WGS sequence"/>
</dbReference>
<evidence type="ECO:0000313" key="1">
    <source>
        <dbReference type="EMBL" id="SNR87388.1"/>
    </source>
</evidence>
<evidence type="ECO:0000313" key="2">
    <source>
        <dbReference type="Proteomes" id="UP000198304"/>
    </source>
</evidence>